<dbReference type="HOGENOM" id="CLU_2274877_0_0_10"/>
<keyword evidence="3" id="KW-0614">Plasmid</keyword>
<feature type="transmembrane region" description="Helical" evidence="2">
    <location>
        <begin position="7"/>
        <end position="24"/>
    </location>
</feature>
<gene>
    <name evidence="3" type="ordered locus">Paes_2401</name>
</gene>
<name>B4S9R2_PROA2</name>
<dbReference type="KEGG" id="paa:Paes_2401"/>
<protein>
    <submittedName>
        <fullName evidence="3">Uncharacterized protein</fullName>
    </submittedName>
</protein>
<feature type="transmembrane region" description="Helical" evidence="2">
    <location>
        <begin position="44"/>
        <end position="62"/>
    </location>
</feature>
<sequence length="102" mass="11558">MRTMKTFLLKLFVMLLIFIAIWFLNPVLQDSIDQWPEWLGDTNMQFLLSFIAALVLAFNPVTARVVNRVIIKGDDNMVLQGTDGSGNNDASINGSRNRVKQE</sequence>
<accession>B4S9R2</accession>
<geneLocation type="plasmid" evidence="3 4">
    <name>pPAES01</name>
</geneLocation>
<proteinExistence type="predicted"/>
<feature type="region of interest" description="Disordered" evidence="1">
    <location>
        <begin position="79"/>
        <end position="102"/>
    </location>
</feature>
<keyword evidence="2" id="KW-1133">Transmembrane helix</keyword>
<dbReference type="EMBL" id="CP001109">
    <property type="protein sequence ID" value="ACF47389.1"/>
    <property type="molecule type" value="Genomic_DNA"/>
</dbReference>
<reference evidence="3" key="1">
    <citation type="submission" date="2008-06" db="EMBL/GenBank/DDBJ databases">
        <title>Complete sequence of plasmid of Prosthecochloris aestuarii DSM 271.</title>
        <authorList>
            <consortium name="US DOE Joint Genome Institute"/>
            <person name="Lucas S."/>
            <person name="Copeland A."/>
            <person name="Lapidus A."/>
            <person name="Glavina del Rio T."/>
            <person name="Dalin E."/>
            <person name="Tice H."/>
            <person name="Bruce D."/>
            <person name="Goodwin L."/>
            <person name="Pitluck S."/>
            <person name="Schmutz J."/>
            <person name="Larimer F."/>
            <person name="Land M."/>
            <person name="Hauser L."/>
            <person name="Kyrpides N."/>
            <person name="Anderson I."/>
            <person name="Liu Z."/>
            <person name="Li T."/>
            <person name="Zhao F."/>
            <person name="Overmann J."/>
            <person name="Bryant D.A."/>
            <person name="Richardson P."/>
        </authorList>
    </citation>
    <scope>NUCLEOTIDE SEQUENCE [LARGE SCALE GENOMIC DNA]</scope>
    <source>
        <strain evidence="3">DSM 271</strain>
        <plasmid evidence="3">pPAES01</plasmid>
    </source>
</reference>
<evidence type="ECO:0000313" key="3">
    <source>
        <dbReference type="EMBL" id="ACF47389.1"/>
    </source>
</evidence>
<organism evidence="3 4">
    <name type="scientific">Prosthecochloris aestuarii (strain DSM 271 / SK 413)</name>
    <dbReference type="NCBI Taxonomy" id="290512"/>
    <lineage>
        <taxon>Bacteria</taxon>
        <taxon>Pseudomonadati</taxon>
        <taxon>Chlorobiota</taxon>
        <taxon>Chlorobiia</taxon>
        <taxon>Chlorobiales</taxon>
        <taxon>Chlorobiaceae</taxon>
        <taxon>Prosthecochloris</taxon>
    </lineage>
</organism>
<dbReference type="Proteomes" id="UP000002725">
    <property type="component" value="Plasmid pPAES01"/>
</dbReference>
<evidence type="ECO:0000256" key="1">
    <source>
        <dbReference type="SAM" id="MobiDB-lite"/>
    </source>
</evidence>
<keyword evidence="2" id="KW-0812">Transmembrane</keyword>
<keyword evidence="2" id="KW-0472">Membrane</keyword>
<dbReference type="AlphaFoldDB" id="B4S9R2"/>
<keyword evidence="4" id="KW-1185">Reference proteome</keyword>
<feature type="compositionally biased region" description="Polar residues" evidence="1">
    <location>
        <begin position="85"/>
        <end position="96"/>
    </location>
</feature>
<evidence type="ECO:0000313" key="4">
    <source>
        <dbReference type="Proteomes" id="UP000002725"/>
    </source>
</evidence>
<evidence type="ECO:0000256" key="2">
    <source>
        <dbReference type="SAM" id="Phobius"/>
    </source>
</evidence>